<keyword evidence="4 7" id="KW-1133">Transmembrane helix</keyword>
<feature type="transmembrane region" description="Helical" evidence="7">
    <location>
        <begin position="386"/>
        <end position="404"/>
    </location>
</feature>
<feature type="transmembrane region" description="Helical" evidence="7">
    <location>
        <begin position="504"/>
        <end position="521"/>
    </location>
</feature>
<reference evidence="8 9" key="1">
    <citation type="submission" date="2018-02" db="EMBL/GenBank/DDBJ databases">
        <title>The genomes of Aspergillus section Nigri reveals drivers in fungal speciation.</title>
        <authorList>
            <consortium name="DOE Joint Genome Institute"/>
            <person name="Vesth T.C."/>
            <person name="Nybo J."/>
            <person name="Theobald S."/>
            <person name="Brandl J."/>
            <person name="Frisvad J.C."/>
            <person name="Nielsen K.F."/>
            <person name="Lyhne E.K."/>
            <person name="Kogle M.E."/>
            <person name="Kuo A."/>
            <person name="Riley R."/>
            <person name="Clum A."/>
            <person name="Nolan M."/>
            <person name="Lipzen A."/>
            <person name="Salamov A."/>
            <person name="Henrissat B."/>
            <person name="Wiebenga A."/>
            <person name="De vries R.P."/>
            <person name="Grigoriev I.V."/>
            <person name="Mortensen U.H."/>
            <person name="Andersen M.R."/>
            <person name="Baker S.E."/>
        </authorList>
    </citation>
    <scope>NUCLEOTIDE SEQUENCE [LARGE SCALE GENOMIC DNA]</scope>
    <source>
        <strain evidence="8 9">CBS 121057</strain>
    </source>
</reference>
<feature type="transmembrane region" description="Helical" evidence="7">
    <location>
        <begin position="285"/>
        <end position="305"/>
    </location>
</feature>
<dbReference type="EMBL" id="KZ826472">
    <property type="protein sequence ID" value="PYI00218.1"/>
    <property type="molecule type" value="Genomic_DNA"/>
</dbReference>
<evidence type="ECO:0000256" key="7">
    <source>
        <dbReference type="SAM" id="Phobius"/>
    </source>
</evidence>
<dbReference type="Pfam" id="PF13520">
    <property type="entry name" value="AA_permease_2"/>
    <property type="match status" value="1"/>
</dbReference>
<dbReference type="Proteomes" id="UP000248423">
    <property type="component" value="Unassembled WGS sequence"/>
</dbReference>
<feature type="compositionally biased region" description="Polar residues" evidence="6">
    <location>
        <begin position="1"/>
        <end position="12"/>
    </location>
</feature>
<feature type="transmembrane region" description="Helical" evidence="7">
    <location>
        <begin position="246"/>
        <end position="264"/>
    </location>
</feature>
<evidence type="ECO:0000256" key="4">
    <source>
        <dbReference type="ARBA" id="ARBA00022989"/>
    </source>
</evidence>
<dbReference type="OrthoDB" id="3257095at2759"/>
<feature type="transmembrane region" description="Helical" evidence="7">
    <location>
        <begin position="470"/>
        <end position="492"/>
    </location>
</feature>
<feature type="region of interest" description="Disordered" evidence="6">
    <location>
        <begin position="1"/>
        <end position="25"/>
    </location>
</feature>
<dbReference type="VEuPathDB" id="FungiDB:BO78DRAFT_330596"/>
<dbReference type="PANTHER" id="PTHR45649">
    <property type="entry name" value="AMINO-ACID PERMEASE BAT1"/>
    <property type="match status" value="1"/>
</dbReference>
<comment type="subcellular location">
    <subcellularLocation>
        <location evidence="1">Membrane</location>
        <topology evidence="1">Multi-pass membrane protein</topology>
    </subcellularLocation>
</comment>
<organism evidence="8 9">
    <name type="scientific">Aspergillus sclerotiicarbonarius (strain CBS 121057 / IBT 28362)</name>
    <dbReference type="NCBI Taxonomy" id="1448318"/>
    <lineage>
        <taxon>Eukaryota</taxon>
        <taxon>Fungi</taxon>
        <taxon>Dikarya</taxon>
        <taxon>Ascomycota</taxon>
        <taxon>Pezizomycotina</taxon>
        <taxon>Eurotiomycetes</taxon>
        <taxon>Eurotiomycetidae</taxon>
        <taxon>Eurotiales</taxon>
        <taxon>Aspergillaceae</taxon>
        <taxon>Aspergillus</taxon>
        <taxon>Aspergillus subgen. Circumdati</taxon>
    </lineage>
</organism>
<dbReference type="GO" id="GO:0016020">
    <property type="term" value="C:membrane"/>
    <property type="evidence" value="ECO:0007669"/>
    <property type="project" value="UniProtKB-SubCell"/>
</dbReference>
<keyword evidence="2" id="KW-0813">Transport</keyword>
<feature type="transmembrane region" description="Helical" evidence="7">
    <location>
        <begin position="174"/>
        <end position="197"/>
    </location>
</feature>
<keyword evidence="5 7" id="KW-0472">Membrane</keyword>
<evidence type="ECO:0000256" key="1">
    <source>
        <dbReference type="ARBA" id="ARBA00004141"/>
    </source>
</evidence>
<dbReference type="PIRSF" id="PIRSF006060">
    <property type="entry name" value="AA_transporter"/>
    <property type="match status" value="1"/>
</dbReference>
<evidence type="ECO:0000256" key="6">
    <source>
        <dbReference type="SAM" id="MobiDB-lite"/>
    </source>
</evidence>
<evidence type="ECO:0000313" key="9">
    <source>
        <dbReference type="Proteomes" id="UP000248423"/>
    </source>
</evidence>
<dbReference type="PANTHER" id="PTHR45649:SF1">
    <property type="entry name" value="TRANSPORTER, PUTATIVE (EUROFUNG)-RELATED"/>
    <property type="match status" value="1"/>
</dbReference>
<dbReference type="AlphaFoldDB" id="A0A319E186"/>
<name>A0A319E186_ASPSB</name>
<protein>
    <submittedName>
        <fullName evidence="8">Choline transport protein</fullName>
    </submittedName>
</protein>
<dbReference type="GO" id="GO:0022857">
    <property type="term" value="F:transmembrane transporter activity"/>
    <property type="evidence" value="ECO:0007669"/>
    <property type="project" value="InterPro"/>
</dbReference>
<feature type="transmembrane region" description="Helical" evidence="7">
    <location>
        <begin position="131"/>
        <end position="154"/>
    </location>
</feature>
<sequence>MADGAATQSQIELCSPRGNDFPGTSTETLLTRDALELARVGKKEVMKRRFRLASTIGFASSLMITWEAMMIQFGVGLRNGGPPGLIYGYIGVWIAFLSIFIAMGELASMIPSAGGQYHWTSILAPTSSKRFLGHITGSITIIAWETVAVGNYVVSASVLQGTVALSRPQYDPQGWHVTFITWGILLVSLLIVTYLGVVLPAIEIFILVIHIFGFFAVLFSLIALGPQTEPRPVFSMLVNLGNWHDITLSSFVGLQGTAVAFVGMDGAIHMAEEVENSSMVVPQSMLLAIVINGALGFAMLLTILLKSGDIQALLNSDTKYPFMFVLENSTQSKTAAIILSSMLATLTACAGLSTLASGSRMLWSFSREKGIPGWNWIRQVHPRTSLPNHSIFIIVIATALISLINVGSDYILNITLSLIMQAFFSSYLIPLSLLLYRRMQGHIADPKQADLDPDKPYTWGPFRVKGWLGIANNMFSIVCLVIMFLFGCWPLQNHPSPREVNYSIALTGGATVLAVVYYVGWARRVYRGPVVEVRVYRSGQR</sequence>
<dbReference type="Gene3D" id="1.20.1740.10">
    <property type="entry name" value="Amino acid/polyamine transporter I"/>
    <property type="match status" value="1"/>
</dbReference>
<evidence type="ECO:0000256" key="2">
    <source>
        <dbReference type="ARBA" id="ARBA00022448"/>
    </source>
</evidence>
<keyword evidence="9" id="KW-1185">Reference proteome</keyword>
<feature type="transmembrane region" description="Helical" evidence="7">
    <location>
        <begin position="410"/>
        <end position="436"/>
    </location>
</feature>
<evidence type="ECO:0000256" key="3">
    <source>
        <dbReference type="ARBA" id="ARBA00022692"/>
    </source>
</evidence>
<dbReference type="InterPro" id="IPR002293">
    <property type="entry name" value="AA/rel_permease1"/>
</dbReference>
<gene>
    <name evidence="8" type="ORF">BO78DRAFT_330596</name>
</gene>
<proteinExistence type="predicted"/>
<evidence type="ECO:0000256" key="5">
    <source>
        <dbReference type="ARBA" id="ARBA00023136"/>
    </source>
</evidence>
<feature type="transmembrane region" description="Helical" evidence="7">
    <location>
        <begin position="86"/>
        <end position="110"/>
    </location>
</feature>
<evidence type="ECO:0000313" key="8">
    <source>
        <dbReference type="EMBL" id="PYI00218.1"/>
    </source>
</evidence>
<feature type="transmembrane region" description="Helical" evidence="7">
    <location>
        <begin position="335"/>
        <end position="357"/>
    </location>
</feature>
<feature type="transmembrane region" description="Helical" evidence="7">
    <location>
        <begin position="52"/>
        <end position="74"/>
    </location>
</feature>
<dbReference type="STRING" id="1448318.A0A319E186"/>
<accession>A0A319E186</accession>
<feature type="transmembrane region" description="Helical" evidence="7">
    <location>
        <begin position="204"/>
        <end position="226"/>
    </location>
</feature>
<keyword evidence="3 7" id="KW-0812">Transmembrane</keyword>